<comment type="caution">
    <text evidence="2">The sequence shown here is derived from an EMBL/GenBank/DDBJ whole genome shotgun (WGS) entry which is preliminary data.</text>
</comment>
<keyword evidence="3" id="KW-1185">Reference proteome</keyword>
<protein>
    <submittedName>
        <fullName evidence="2">Uncharacterized protein</fullName>
    </submittedName>
</protein>
<dbReference type="Proteomes" id="UP000887116">
    <property type="component" value="Unassembled WGS sequence"/>
</dbReference>
<organism evidence="2 3">
    <name type="scientific">Trichonephila clavata</name>
    <name type="common">Joro spider</name>
    <name type="synonym">Nephila clavata</name>
    <dbReference type="NCBI Taxonomy" id="2740835"/>
    <lineage>
        <taxon>Eukaryota</taxon>
        <taxon>Metazoa</taxon>
        <taxon>Ecdysozoa</taxon>
        <taxon>Arthropoda</taxon>
        <taxon>Chelicerata</taxon>
        <taxon>Arachnida</taxon>
        <taxon>Araneae</taxon>
        <taxon>Araneomorphae</taxon>
        <taxon>Entelegynae</taxon>
        <taxon>Araneoidea</taxon>
        <taxon>Nephilidae</taxon>
        <taxon>Trichonephila</taxon>
    </lineage>
</organism>
<evidence type="ECO:0000313" key="3">
    <source>
        <dbReference type="Proteomes" id="UP000887116"/>
    </source>
</evidence>
<feature type="transmembrane region" description="Helical" evidence="1">
    <location>
        <begin position="16"/>
        <end position="34"/>
    </location>
</feature>
<gene>
    <name evidence="2" type="ORF">TNCT_424921</name>
</gene>
<keyword evidence="1" id="KW-0812">Transmembrane</keyword>
<accession>A0A8X6KZB2</accession>
<name>A0A8X6KZB2_TRICU</name>
<evidence type="ECO:0000313" key="2">
    <source>
        <dbReference type="EMBL" id="GFQ92030.1"/>
    </source>
</evidence>
<dbReference type="EMBL" id="BMAO01004051">
    <property type="protein sequence ID" value="GFQ92030.1"/>
    <property type="molecule type" value="Genomic_DNA"/>
</dbReference>
<evidence type="ECO:0000256" key="1">
    <source>
        <dbReference type="SAM" id="Phobius"/>
    </source>
</evidence>
<proteinExistence type="predicted"/>
<feature type="non-terminal residue" evidence="2">
    <location>
        <position position="66"/>
    </location>
</feature>
<dbReference type="AlphaFoldDB" id="A0A8X6KZB2"/>
<reference evidence="2" key="1">
    <citation type="submission" date="2020-07" db="EMBL/GenBank/DDBJ databases">
        <title>Multicomponent nature underlies the extraordinary mechanical properties of spider dragline silk.</title>
        <authorList>
            <person name="Kono N."/>
            <person name="Nakamura H."/>
            <person name="Mori M."/>
            <person name="Yoshida Y."/>
            <person name="Ohtoshi R."/>
            <person name="Malay A.D."/>
            <person name="Moran D.A.P."/>
            <person name="Tomita M."/>
            <person name="Numata K."/>
            <person name="Arakawa K."/>
        </authorList>
    </citation>
    <scope>NUCLEOTIDE SEQUENCE</scope>
</reference>
<keyword evidence="1" id="KW-0472">Membrane</keyword>
<sequence length="66" mass="7446">VTLLSAFFAKTPPRGLNIYFIICLSLVSLSHVLLEHCVQKYALCIFNKYPEFIGIVKEISTPNLDC</sequence>
<keyword evidence="1" id="KW-1133">Transmembrane helix</keyword>